<dbReference type="GO" id="GO:0016491">
    <property type="term" value="F:oxidoreductase activity"/>
    <property type="evidence" value="ECO:0007669"/>
    <property type="project" value="UniProtKB-KW"/>
</dbReference>
<keyword evidence="6" id="KW-0676">Redox-active center</keyword>
<evidence type="ECO:0000256" key="4">
    <source>
        <dbReference type="ARBA" id="ARBA00022827"/>
    </source>
</evidence>
<evidence type="ECO:0000259" key="8">
    <source>
        <dbReference type="Pfam" id="PF07992"/>
    </source>
</evidence>
<keyword evidence="4" id="KW-0274">FAD</keyword>
<dbReference type="Pfam" id="PF07992">
    <property type="entry name" value="Pyr_redox_2"/>
    <property type="match status" value="1"/>
</dbReference>
<dbReference type="Gene3D" id="3.50.50.60">
    <property type="entry name" value="FAD/NAD(P)-binding domain"/>
    <property type="match status" value="2"/>
</dbReference>
<dbReference type="PRINTS" id="PR00411">
    <property type="entry name" value="PNDRDTASEI"/>
</dbReference>
<keyword evidence="3" id="KW-0285">Flavoprotein</keyword>
<evidence type="ECO:0000256" key="5">
    <source>
        <dbReference type="ARBA" id="ARBA00023002"/>
    </source>
</evidence>
<accession>A0A6J4VU08</accession>
<evidence type="ECO:0000256" key="6">
    <source>
        <dbReference type="ARBA" id="ARBA00023284"/>
    </source>
</evidence>
<dbReference type="Pfam" id="PF02852">
    <property type="entry name" value="Pyr_redox_dim"/>
    <property type="match status" value="1"/>
</dbReference>
<dbReference type="InterPro" id="IPR023753">
    <property type="entry name" value="FAD/NAD-binding_dom"/>
</dbReference>
<name>A0A6J4VU08_9DEIN</name>
<dbReference type="SUPFAM" id="SSF55424">
    <property type="entry name" value="FAD/NAD-linked reductases, dimerisation (C-terminal) domain"/>
    <property type="match status" value="1"/>
</dbReference>
<dbReference type="InterPro" id="IPR016156">
    <property type="entry name" value="FAD/NAD-linked_Rdtase_dimer_sf"/>
</dbReference>
<feature type="domain" description="Pyridine nucleotide-disulphide oxidoreductase dimerisation" evidence="7">
    <location>
        <begin position="338"/>
        <end position="442"/>
    </location>
</feature>
<dbReference type="PRINTS" id="PR00368">
    <property type="entry name" value="FADPNR"/>
</dbReference>
<proteinExistence type="inferred from homology"/>
<keyword evidence="5 9" id="KW-0560">Oxidoreductase</keyword>
<dbReference type="EC" id="1.6.99.3" evidence="9"/>
<sequence>MTEQRAKREGGKKVVVVGGVAGGMSTASKAKRVDPTLDITVYEKSGYISYGACGMPYVISGEIESLDDLVARTPDEMAEKGVTVHVHHEVVSIDPDAKTVQVKNLETDETHTTPYDVLVLATGAAAVRPDLPGIDLEGVHVLRRLEDAAAVQRTLKNGAKEAVIIGGSYIGLELAEALVKAGLNVRVVEQQGSLLGNFGPLPSKLALKEVQKNGVTVHLGTEVTALEGDARVSVVVTAAGRFPADLVLVAVGARPNSMLAKTLKLNLGPSDAVLTDDRLRTSRRDIYAVGDVTATHHLVTGKPAWIPLGDTANKQGRTLGNLLGGQSARFKGITGTAITKVFDRAFATTGLTLEAAQDAGFDAEGHDIETSDHAGYYPDHRPLNVTLVWERGTQRLLGAQIVGYGDAVKRIDVLATVLSQHGTLQDLADLDLAYAPPFSSAWDPVLVAANVALGK</sequence>
<evidence type="ECO:0000259" key="7">
    <source>
        <dbReference type="Pfam" id="PF02852"/>
    </source>
</evidence>
<dbReference type="InterPro" id="IPR004099">
    <property type="entry name" value="Pyr_nucl-diS_OxRdtase_dimer"/>
</dbReference>
<dbReference type="PANTHER" id="PTHR43429:SF1">
    <property type="entry name" value="NAD(P)H SULFUR OXIDOREDUCTASE (COA-DEPENDENT)"/>
    <property type="match status" value="1"/>
</dbReference>
<dbReference type="AlphaFoldDB" id="A0A6J4VU08"/>
<feature type="domain" description="FAD/NAD(P)-binding" evidence="8">
    <location>
        <begin position="12"/>
        <end position="303"/>
    </location>
</feature>
<dbReference type="EMBL" id="CADCWP010000302">
    <property type="protein sequence ID" value="CAA9584911.1"/>
    <property type="molecule type" value="Genomic_DNA"/>
</dbReference>
<comment type="cofactor">
    <cofactor evidence="1">
        <name>FAD</name>
        <dbReference type="ChEBI" id="CHEBI:57692"/>
    </cofactor>
</comment>
<evidence type="ECO:0000313" key="9">
    <source>
        <dbReference type="EMBL" id="CAA9584911.1"/>
    </source>
</evidence>
<comment type="similarity">
    <text evidence="2">Belongs to the class-III pyridine nucleotide-disulfide oxidoreductase family.</text>
</comment>
<dbReference type="InterPro" id="IPR036188">
    <property type="entry name" value="FAD/NAD-bd_sf"/>
</dbReference>
<organism evidence="9">
    <name type="scientific">uncultured Truepera sp</name>
    <dbReference type="NCBI Taxonomy" id="543023"/>
    <lineage>
        <taxon>Bacteria</taxon>
        <taxon>Thermotogati</taxon>
        <taxon>Deinococcota</taxon>
        <taxon>Deinococci</taxon>
        <taxon>Trueperales</taxon>
        <taxon>Trueperaceae</taxon>
        <taxon>Truepera</taxon>
        <taxon>environmental samples</taxon>
    </lineage>
</organism>
<evidence type="ECO:0000256" key="1">
    <source>
        <dbReference type="ARBA" id="ARBA00001974"/>
    </source>
</evidence>
<gene>
    <name evidence="9" type="ORF">AVDCRST_MAG86-3356</name>
</gene>
<protein>
    <submittedName>
        <fullName evidence="9">Pyridine nucleotide-disulfide oxidoreductase NADH dehydrogenase</fullName>
        <ecNumber evidence="9">1.6.99.3</ecNumber>
    </submittedName>
</protein>
<dbReference type="PANTHER" id="PTHR43429">
    <property type="entry name" value="PYRIDINE NUCLEOTIDE-DISULFIDE OXIDOREDUCTASE DOMAIN-CONTAINING"/>
    <property type="match status" value="1"/>
</dbReference>
<dbReference type="InterPro" id="IPR050260">
    <property type="entry name" value="FAD-bd_OxRdtase"/>
</dbReference>
<reference evidence="9" key="1">
    <citation type="submission" date="2020-02" db="EMBL/GenBank/DDBJ databases">
        <authorList>
            <person name="Meier V. D."/>
        </authorList>
    </citation>
    <scope>NUCLEOTIDE SEQUENCE</scope>
    <source>
        <strain evidence="9">AVDCRST_MAG86</strain>
    </source>
</reference>
<evidence type="ECO:0000256" key="3">
    <source>
        <dbReference type="ARBA" id="ARBA00022630"/>
    </source>
</evidence>
<evidence type="ECO:0000256" key="2">
    <source>
        <dbReference type="ARBA" id="ARBA00009130"/>
    </source>
</evidence>
<dbReference type="SUPFAM" id="SSF51905">
    <property type="entry name" value="FAD/NAD(P)-binding domain"/>
    <property type="match status" value="1"/>
</dbReference>